<keyword evidence="3" id="KW-1185">Reference proteome</keyword>
<gene>
    <name evidence="2" type="ORF">CLV96_3853</name>
</gene>
<dbReference type="PROSITE" id="PS51257">
    <property type="entry name" value="PROKAR_LIPOPROTEIN"/>
    <property type="match status" value="1"/>
</dbReference>
<evidence type="ECO:0000256" key="1">
    <source>
        <dbReference type="SAM" id="SignalP"/>
    </source>
</evidence>
<protein>
    <recommendedName>
        <fullName evidence="4">Lipoprotein</fullName>
    </recommendedName>
</protein>
<feature type="chain" id="PRO_5020619374" description="Lipoprotein" evidence="1">
    <location>
        <begin position="24"/>
        <end position="124"/>
    </location>
</feature>
<evidence type="ECO:0000313" key="2">
    <source>
        <dbReference type="EMBL" id="TDY66743.1"/>
    </source>
</evidence>
<organism evidence="2 3">
    <name type="scientific">Leptospira meyeri</name>
    <dbReference type="NCBI Taxonomy" id="29508"/>
    <lineage>
        <taxon>Bacteria</taxon>
        <taxon>Pseudomonadati</taxon>
        <taxon>Spirochaetota</taxon>
        <taxon>Spirochaetia</taxon>
        <taxon>Leptospirales</taxon>
        <taxon>Leptospiraceae</taxon>
        <taxon>Leptospira</taxon>
    </lineage>
</organism>
<reference evidence="2 3" key="1">
    <citation type="submission" date="2019-03" db="EMBL/GenBank/DDBJ databases">
        <title>Genomic Encyclopedia of Archaeal and Bacterial Type Strains, Phase II (KMG-II): from individual species to whole genera.</title>
        <authorList>
            <person name="Goeker M."/>
        </authorList>
    </citation>
    <scope>NUCLEOTIDE SEQUENCE [LARGE SCALE GENOMIC DNA]</scope>
    <source>
        <strain evidence="2 3">DSM 21537</strain>
    </source>
</reference>
<dbReference type="EMBL" id="SORO01000005">
    <property type="protein sequence ID" value="TDY66743.1"/>
    <property type="molecule type" value="Genomic_DNA"/>
</dbReference>
<accession>A0A4R8MJE2</accession>
<dbReference type="AlphaFoldDB" id="A0A4R8MJE2"/>
<feature type="signal peptide" evidence="1">
    <location>
        <begin position="1"/>
        <end position="23"/>
    </location>
</feature>
<evidence type="ECO:0000313" key="3">
    <source>
        <dbReference type="Proteomes" id="UP000294684"/>
    </source>
</evidence>
<keyword evidence="1" id="KW-0732">Signal</keyword>
<sequence length="124" mass="14306">MKRKLPVKLILIFSLFWFSCQSSKISNSSKADVNDELVTRKIRLTPDKPDSDLVTLVVHKSSNVKNFSISDVCVKFKIKSLGIHSEEFDDLFFRNIRQCDWSNLEEVAISSNKVDLKLICSYFK</sequence>
<evidence type="ECO:0008006" key="4">
    <source>
        <dbReference type="Google" id="ProtNLM"/>
    </source>
</evidence>
<name>A0A4R8MJE2_LEPME</name>
<proteinExistence type="predicted"/>
<comment type="caution">
    <text evidence="2">The sequence shown here is derived from an EMBL/GenBank/DDBJ whole genome shotgun (WGS) entry which is preliminary data.</text>
</comment>
<dbReference type="Proteomes" id="UP000294684">
    <property type="component" value="Unassembled WGS sequence"/>
</dbReference>